<comment type="similarity">
    <text evidence="2 9">Belongs to the RRP36 family.</text>
</comment>
<dbReference type="Proteomes" id="UP000278143">
    <property type="component" value="Unassembled WGS sequence"/>
</dbReference>
<evidence type="ECO:0000256" key="1">
    <source>
        <dbReference type="ARBA" id="ARBA00004604"/>
    </source>
</evidence>
<evidence type="ECO:0000256" key="9">
    <source>
        <dbReference type="RuleBase" id="RU368027"/>
    </source>
</evidence>
<keyword evidence="7 9" id="KW-0687">Ribonucleoprotein</keyword>
<feature type="compositionally biased region" description="Basic and acidic residues" evidence="10">
    <location>
        <begin position="119"/>
        <end position="151"/>
    </location>
</feature>
<evidence type="ECO:0000256" key="3">
    <source>
        <dbReference type="ARBA" id="ARBA00022517"/>
    </source>
</evidence>
<keyword evidence="4 9" id="KW-0698">rRNA processing</keyword>
<evidence type="ECO:0000256" key="2">
    <source>
        <dbReference type="ARBA" id="ARBA00009418"/>
    </source>
</evidence>
<feature type="region of interest" description="Disordered" evidence="10">
    <location>
        <begin position="119"/>
        <end position="152"/>
    </location>
</feature>
<evidence type="ECO:0000256" key="5">
    <source>
        <dbReference type="ARBA" id="ARBA00023054"/>
    </source>
</evidence>
<comment type="function">
    <text evidence="8 9">Component of the 90S pre-ribosome involved in the maturation of rRNAs. Required for early cleavages of the pre-RNAs in the 40S ribosomal subunit maturation pathway.</text>
</comment>
<gene>
    <name evidence="11" type="ORF">SYNPS1DRAFT_21596</name>
</gene>
<feature type="compositionally biased region" description="Basic and acidic residues" evidence="10">
    <location>
        <begin position="181"/>
        <end position="190"/>
    </location>
</feature>
<evidence type="ECO:0000313" key="11">
    <source>
        <dbReference type="EMBL" id="RKP26693.1"/>
    </source>
</evidence>
<evidence type="ECO:0000256" key="10">
    <source>
        <dbReference type="SAM" id="MobiDB-lite"/>
    </source>
</evidence>
<feature type="region of interest" description="Disordered" evidence="10">
    <location>
        <begin position="181"/>
        <end position="215"/>
    </location>
</feature>
<dbReference type="EMBL" id="KZ989357">
    <property type="protein sequence ID" value="RKP26693.1"/>
    <property type="molecule type" value="Genomic_DNA"/>
</dbReference>
<keyword evidence="3 9" id="KW-0690">Ribosome biogenesis</keyword>
<dbReference type="Pfam" id="PF06102">
    <property type="entry name" value="RRP36"/>
    <property type="match status" value="1"/>
</dbReference>
<organism evidence="11 12">
    <name type="scientific">Syncephalis pseudoplumigaleata</name>
    <dbReference type="NCBI Taxonomy" id="1712513"/>
    <lineage>
        <taxon>Eukaryota</taxon>
        <taxon>Fungi</taxon>
        <taxon>Fungi incertae sedis</taxon>
        <taxon>Zoopagomycota</taxon>
        <taxon>Zoopagomycotina</taxon>
        <taxon>Zoopagomycetes</taxon>
        <taxon>Zoopagales</taxon>
        <taxon>Piptocephalidaceae</taxon>
        <taxon>Syncephalis</taxon>
    </lineage>
</organism>
<proteinExistence type="inferred from homology"/>
<accession>A0A4P9Z2F0</accession>
<name>A0A4P9Z2F0_9FUNG</name>
<evidence type="ECO:0000313" key="12">
    <source>
        <dbReference type="Proteomes" id="UP000278143"/>
    </source>
</evidence>
<evidence type="ECO:0000256" key="4">
    <source>
        <dbReference type="ARBA" id="ARBA00022552"/>
    </source>
</evidence>
<dbReference type="PANTHER" id="PTHR21738:SF0">
    <property type="entry name" value="RIBOSOMAL RNA PROCESSING PROTEIN 36 HOMOLOG"/>
    <property type="match status" value="1"/>
</dbReference>
<feature type="region of interest" description="Disordered" evidence="10">
    <location>
        <begin position="1"/>
        <end position="73"/>
    </location>
</feature>
<feature type="compositionally biased region" description="Basic residues" evidence="10">
    <location>
        <begin position="205"/>
        <end position="215"/>
    </location>
</feature>
<keyword evidence="5" id="KW-0175">Coiled coil</keyword>
<feature type="compositionally biased region" description="Basic and acidic residues" evidence="10">
    <location>
        <begin position="36"/>
        <end position="45"/>
    </location>
</feature>
<dbReference type="OrthoDB" id="448446at2759"/>
<evidence type="ECO:0000256" key="8">
    <source>
        <dbReference type="ARBA" id="ARBA00025053"/>
    </source>
</evidence>
<feature type="compositionally biased region" description="Acidic residues" evidence="10">
    <location>
        <begin position="22"/>
        <end position="35"/>
    </location>
</feature>
<dbReference type="AlphaFoldDB" id="A0A4P9Z2F0"/>
<dbReference type="InterPro" id="IPR009292">
    <property type="entry name" value="RRP36"/>
</dbReference>
<keyword evidence="6 9" id="KW-0539">Nucleus</keyword>
<reference evidence="12" key="1">
    <citation type="journal article" date="2018" name="Nat. Microbiol.">
        <title>Leveraging single-cell genomics to expand the fungal tree of life.</title>
        <authorList>
            <person name="Ahrendt S.R."/>
            <person name="Quandt C.A."/>
            <person name="Ciobanu D."/>
            <person name="Clum A."/>
            <person name="Salamov A."/>
            <person name="Andreopoulos B."/>
            <person name="Cheng J.F."/>
            <person name="Woyke T."/>
            <person name="Pelin A."/>
            <person name="Henrissat B."/>
            <person name="Reynolds N.K."/>
            <person name="Benny G.L."/>
            <person name="Smith M.E."/>
            <person name="James T.Y."/>
            <person name="Grigoriev I.V."/>
        </authorList>
    </citation>
    <scope>NUCLEOTIDE SEQUENCE [LARGE SCALE GENOMIC DNA]</scope>
    <source>
        <strain evidence="12">Benny S71-1</strain>
    </source>
</reference>
<comment type="subunit">
    <text evidence="9">Associates with 90S and pre-40S pre-ribosomal particles.</text>
</comment>
<sequence>MAIQRKMGIKAFSRKSAPKDEPEAEATDEEAEEEAAPSKRKERAASDALPTKQATGKHRLKKKGRDPRFDRLSGHFNEDLFQKAYGFIDDYRQSELQQMKQELKKTKQPEKAAKLQHEIKRLESKEATRQETKRMQELKRRLRKEEAEKVKQGKKPYFIKRSEFKRIALVDKYEQLAKHEGGTAKLDRILEKRRKRNAAKERKGMPKRRRTVAEE</sequence>
<evidence type="ECO:0000256" key="6">
    <source>
        <dbReference type="ARBA" id="ARBA00023242"/>
    </source>
</evidence>
<evidence type="ECO:0000256" key="7">
    <source>
        <dbReference type="ARBA" id="ARBA00023274"/>
    </source>
</evidence>
<dbReference type="PANTHER" id="PTHR21738">
    <property type="entry name" value="RIBOSOMAL RNA PROCESSING PROTEIN 36 HOMOLOG"/>
    <property type="match status" value="1"/>
</dbReference>
<dbReference type="GO" id="GO:0030686">
    <property type="term" value="C:90S preribosome"/>
    <property type="evidence" value="ECO:0007669"/>
    <property type="project" value="TreeGrafter"/>
</dbReference>
<comment type="subcellular location">
    <subcellularLocation>
        <location evidence="1 9">Nucleus</location>
        <location evidence="1 9">Nucleolus</location>
    </subcellularLocation>
</comment>
<dbReference type="GO" id="GO:0005730">
    <property type="term" value="C:nucleolus"/>
    <property type="evidence" value="ECO:0007669"/>
    <property type="project" value="UniProtKB-SubCell"/>
</dbReference>
<dbReference type="GO" id="GO:0000462">
    <property type="term" value="P:maturation of SSU-rRNA from tricistronic rRNA transcript (SSU-rRNA, 5.8S rRNA, LSU-rRNA)"/>
    <property type="evidence" value="ECO:0007669"/>
    <property type="project" value="TreeGrafter"/>
</dbReference>
<feature type="compositionally biased region" description="Basic residues" evidence="10">
    <location>
        <begin position="55"/>
        <end position="65"/>
    </location>
</feature>
<keyword evidence="12" id="KW-1185">Reference proteome</keyword>
<protein>
    <recommendedName>
        <fullName evidence="9">rRNA biogenesis protein RRP36</fullName>
    </recommendedName>
</protein>